<organism evidence="1">
    <name type="scientific">Rosellinia necatrix</name>
    <name type="common">White root-rot fungus</name>
    <dbReference type="NCBI Taxonomy" id="77044"/>
    <lineage>
        <taxon>Eukaryota</taxon>
        <taxon>Fungi</taxon>
        <taxon>Dikarya</taxon>
        <taxon>Ascomycota</taxon>
        <taxon>Pezizomycotina</taxon>
        <taxon>Sordariomycetes</taxon>
        <taxon>Xylariomycetidae</taxon>
        <taxon>Xylariales</taxon>
        <taxon>Xylariaceae</taxon>
        <taxon>Rosellinia</taxon>
    </lineage>
</organism>
<keyword evidence="2" id="KW-1185">Reference proteome</keyword>
<gene>
    <name evidence="1" type="ORF">SAMD00023353_3000360</name>
</gene>
<proteinExistence type="predicted"/>
<protein>
    <submittedName>
        <fullName evidence="1">Uncharacterized protein</fullName>
    </submittedName>
</protein>
<evidence type="ECO:0000313" key="1">
    <source>
        <dbReference type="EMBL" id="GAW26390.1"/>
    </source>
</evidence>
<evidence type="ECO:0000313" key="2">
    <source>
        <dbReference type="Proteomes" id="UP000054516"/>
    </source>
</evidence>
<dbReference type="Proteomes" id="UP000054516">
    <property type="component" value="Unassembled WGS sequence"/>
</dbReference>
<reference evidence="1" key="1">
    <citation type="submission" date="2016-03" db="EMBL/GenBank/DDBJ databases">
        <title>Draft genome sequence of Rosellinia necatrix.</title>
        <authorList>
            <person name="Kanematsu S."/>
        </authorList>
    </citation>
    <scope>NUCLEOTIDE SEQUENCE [LARGE SCALE GENOMIC DNA]</scope>
    <source>
        <strain evidence="1">W97</strain>
    </source>
</reference>
<sequence>MDCDNGTWFNIETIHVDRPWMGERQHVNPASAVQPAASSQQLATSSAGTSNAFVVYVTGSGSPRAWLMQTPVDEGFSDDRHHRAT</sequence>
<dbReference type="EMBL" id="DF977475">
    <property type="protein sequence ID" value="GAW26390.1"/>
    <property type="molecule type" value="Genomic_DNA"/>
</dbReference>
<dbReference type="AlphaFoldDB" id="A0A1S8A9K9"/>
<name>A0A1S8A9K9_ROSNE</name>
<accession>A0A1S8A9K9</accession>